<protein>
    <submittedName>
        <fullName evidence="2">Uncharacterized protein</fullName>
    </submittedName>
</protein>
<feature type="transmembrane region" description="Helical" evidence="1">
    <location>
        <begin position="56"/>
        <end position="74"/>
    </location>
</feature>
<keyword evidence="1" id="KW-0812">Transmembrane</keyword>
<evidence type="ECO:0000256" key="1">
    <source>
        <dbReference type="SAM" id="Phobius"/>
    </source>
</evidence>
<dbReference type="AlphaFoldDB" id="A0A016TJV9"/>
<comment type="caution">
    <text evidence="2">The sequence shown here is derived from an EMBL/GenBank/DDBJ whole genome shotgun (WGS) entry which is preliminary data.</text>
</comment>
<proteinExistence type="predicted"/>
<organism evidence="2 3">
    <name type="scientific">Ancylostoma ceylanicum</name>
    <dbReference type="NCBI Taxonomy" id="53326"/>
    <lineage>
        <taxon>Eukaryota</taxon>
        <taxon>Metazoa</taxon>
        <taxon>Ecdysozoa</taxon>
        <taxon>Nematoda</taxon>
        <taxon>Chromadorea</taxon>
        <taxon>Rhabditida</taxon>
        <taxon>Rhabditina</taxon>
        <taxon>Rhabditomorpha</taxon>
        <taxon>Strongyloidea</taxon>
        <taxon>Ancylostomatidae</taxon>
        <taxon>Ancylostomatinae</taxon>
        <taxon>Ancylostoma</taxon>
    </lineage>
</organism>
<dbReference type="Proteomes" id="UP000024635">
    <property type="component" value="Unassembled WGS sequence"/>
</dbReference>
<name>A0A016TJV9_9BILA</name>
<accession>A0A016TJV9</accession>
<sequence>MASDYSNRSPARVHWIIARSALQLCTQLAIKGNDRTSCLTARCIPQLFYTVTLDKMGPTAIIWLLTLVATVLSVF</sequence>
<reference evidence="3" key="1">
    <citation type="journal article" date="2015" name="Nat. Genet.">
        <title>The genome and transcriptome of the zoonotic hookworm Ancylostoma ceylanicum identify infection-specific gene families.</title>
        <authorList>
            <person name="Schwarz E.M."/>
            <person name="Hu Y."/>
            <person name="Antoshechkin I."/>
            <person name="Miller M.M."/>
            <person name="Sternberg P.W."/>
            <person name="Aroian R.V."/>
        </authorList>
    </citation>
    <scope>NUCLEOTIDE SEQUENCE</scope>
    <source>
        <strain evidence="3">HY135</strain>
    </source>
</reference>
<evidence type="ECO:0000313" key="2">
    <source>
        <dbReference type="EMBL" id="EYC02961.1"/>
    </source>
</evidence>
<gene>
    <name evidence="2" type="primary">Acey_s0097.g3045</name>
    <name evidence="2" type="ORF">Y032_0097g3045</name>
</gene>
<keyword evidence="3" id="KW-1185">Reference proteome</keyword>
<keyword evidence="1" id="KW-1133">Transmembrane helix</keyword>
<keyword evidence="1" id="KW-0472">Membrane</keyword>
<evidence type="ECO:0000313" key="3">
    <source>
        <dbReference type="Proteomes" id="UP000024635"/>
    </source>
</evidence>
<dbReference type="EMBL" id="JARK01001433">
    <property type="protein sequence ID" value="EYC02961.1"/>
    <property type="molecule type" value="Genomic_DNA"/>
</dbReference>